<dbReference type="HAMAP" id="MF_00500">
    <property type="entry name" value="Ribosomal_bS20"/>
    <property type="match status" value="1"/>
</dbReference>
<dbReference type="RefSeq" id="WP_341266586.1">
    <property type="nucleotide sequence ID" value="NZ_CP146843.1"/>
</dbReference>
<protein>
    <recommendedName>
        <fullName evidence="6 7">Small ribosomal subunit protein bS20</fullName>
    </recommendedName>
</protein>
<dbReference type="PANTHER" id="PTHR33398">
    <property type="entry name" value="30S RIBOSOMAL PROTEIN S20"/>
    <property type="match status" value="1"/>
</dbReference>
<comment type="similarity">
    <text evidence="1 7">Belongs to the bacterial ribosomal protein bS20 family.</text>
</comment>
<evidence type="ECO:0000256" key="6">
    <source>
        <dbReference type="ARBA" id="ARBA00035136"/>
    </source>
</evidence>
<organism evidence="8 9">
    <name type="scientific">Ash yellows phytoplasma</name>
    <dbReference type="NCBI Taxonomy" id="35780"/>
    <lineage>
        <taxon>Bacteria</taxon>
        <taxon>Bacillati</taxon>
        <taxon>Mycoplasmatota</taxon>
        <taxon>Mollicutes</taxon>
        <taxon>Acholeplasmatales</taxon>
        <taxon>Acholeplasmataceae</taxon>
        <taxon>Candidatus Phytoplasma</taxon>
        <taxon>16SrVII (Ash yellows group)</taxon>
    </lineage>
</organism>
<gene>
    <name evidence="7" type="primary">rpsT</name>
    <name evidence="8" type="ORF">AshY1_00190</name>
</gene>
<dbReference type="InterPro" id="IPR002583">
    <property type="entry name" value="Ribosomal_bS20"/>
</dbReference>
<evidence type="ECO:0000256" key="4">
    <source>
        <dbReference type="ARBA" id="ARBA00022980"/>
    </source>
</evidence>
<comment type="function">
    <text evidence="7">Binds directly to 16S ribosomal RNA.</text>
</comment>
<dbReference type="Proteomes" id="UP001484199">
    <property type="component" value="Chromosome"/>
</dbReference>
<dbReference type="SUPFAM" id="SSF46992">
    <property type="entry name" value="Ribosomal protein S20"/>
    <property type="match status" value="1"/>
</dbReference>
<keyword evidence="5 7" id="KW-0687">Ribonucleoprotein</keyword>
<evidence type="ECO:0000313" key="9">
    <source>
        <dbReference type="Proteomes" id="UP001484199"/>
    </source>
</evidence>
<evidence type="ECO:0000256" key="2">
    <source>
        <dbReference type="ARBA" id="ARBA00022730"/>
    </source>
</evidence>
<reference evidence="8" key="1">
    <citation type="submission" date="2024-03" db="EMBL/GenBank/DDBJ databases">
        <title>The Complete Genome of 'Candidatus Phytoplasma fraxini' AshY1 from the Ash Yellows Group.</title>
        <authorList>
            <person name="Boehm J.W."/>
            <person name="Huettel B."/>
            <person name="Schneider B."/>
            <person name="Kube M."/>
        </authorList>
    </citation>
    <scope>NUCLEOTIDE SEQUENCE [LARGE SCALE GENOMIC DNA]</scope>
    <source>
        <strain evidence="8">AshY1</strain>
    </source>
</reference>
<dbReference type="Gene3D" id="1.20.58.110">
    <property type="entry name" value="Ribosomal protein S20"/>
    <property type="match status" value="1"/>
</dbReference>
<keyword evidence="4 7" id="KW-0689">Ribosomal protein</keyword>
<keyword evidence="3 7" id="KW-0694">RNA-binding</keyword>
<evidence type="ECO:0000256" key="5">
    <source>
        <dbReference type="ARBA" id="ARBA00023274"/>
    </source>
</evidence>
<keyword evidence="9" id="KW-1185">Reference proteome</keyword>
<keyword evidence="2 7" id="KW-0699">rRNA-binding</keyword>
<evidence type="ECO:0000313" key="8">
    <source>
        <dbReference type="EMBL" id="WYY26176.1"/>
    </source>
</evidence>
<sequence>MANIKQQKKRIRTNEKRRLLRKNFKSSLKTFISNFNKCIANGEKDKVNLLFNIINKKLDKGQSKKIYHKNFISRNKSHLSKLLNSMSK</sequence>
<proteinExistence type="inferred from homology"/>
<evidence type="ECO:0000256" key="7">
    <source>
        <dbReference type="HAMAP-Rule" id="MF_00500"/>
    </source>
</evidence>
<dbReference type="GO" id="GO:0005840">
    <property type="term" value="C:ribosome"/>
    <property type="evidence" value="ECO:0007669"/>
    <property type="project" value="UniProtKB-KW"/>
</dbReference>
<accession>A0ABZ2U7P0</accession>
<evidence type="ECO:0000256" key="1">
    <source>
        <dbReference type="ARBA" id="ARBA00007634"/>
    </source>
</evidence>
<name>A0ABZ2U7P0_ASHYP</name>
<evidence type="ECO:0000256" key="3">
    <source>
        <dbReference type="ARBA" id="ARBA00022884"/>
    </source>
</evidence>
<dbReference type="PANTHER" id="PTHR33398:SF1">
    <property type="entry name" value="SMALL RIBOSOMAL SUBUNIT PROTEIN BS20C"/>
    <property type="match status" value="1"/>
</dbReference>
<dbReference type="NCBIfam" id="TIGR00029">
    <property type="entry name" value="S20"/>
    <property type="match status" value="1"/>
</dbReference>
<dbReference type="Pfam" id="PF01649">
    <property type="entry name" value="Ribosomal_S20p"/>
    <property type="match status" value="1"/>
</dbReference>
<dbReference type="EMBL" id="CP146843">
    <property type="protein sequence ID" value="WYY26176.1"/>
    <property type="molecule type" value="Genomic_DNA"/>
</dbReference>
<dbReference type="InterPro" id="IPR036510">
    <property type="entry name" value="Ribosomal_bS20_sf"/>
</dbReference>